<dbReference type="Proteomes" id="UP000776983">
    <property type="component" value="Unassembled WGS sequence"/>
</dbReference>
<dbReference type="SUPFAM" id="SSF88659">
    <property type="entry name" value="Sigma3 and sigma4 domains of RNA polymerase sigma factors"/>
    <property type="match status" value="1"/>
</dbReference>
<evidence type="ECO:0000313" key="2">
    <source>
        <dbReference type="EMBL" id="MCB5362410.1"/>
    </source>
</evidence>
<sequence>MEELPERQRETFVLHRFDGLVYEEIAARMHISRALVNKLISQAMAYCRLLVNYPQAEYTVTAQKDADHEA</sequence>
<evidence type="ECO:0000313" key="3">
    <source>
        <dbReference type="Proteomes" id="UP000776983"/>
    </source>
</evidence>
<comment type="caution">
    <text evidence="2">The sequence shown here is derived from an EMBL/GenBank/DDBJ whole genome shotgun (WGS) entry which is preliminary data.</text>
</comment>
<dbReference type="InterPro" id="IPR036388">
    <property type="entry name" value="WH-like_DNA-bd_sf"/>
</dbReference>
<dbReference type="CDD" id="cd06171">
    <property type="entry name" value="Sigma70_r4"/>
    <property type="match status" value="1"/>
</dbReference>
<evidence type="ECO:0000259" key="1">
    <source>
        <dbReference type="Pfam" id="PF08281"/>
    </source>
</evidence>
<dbReference type="RefSeq" id="WP_226953006.1">
    <property type="nucleotide sequence ID" value="NZ_JACDXW010000001.1"/>
</dbReference>
<organism evidence="2 3">
    <name type="scientific">Mesopusillimonas faecipullorum</name>
    <dbReference type="NCBI Taxonomy" id="2755040"/>
    <lineage>
        <taxon>Bacteria</taxon>
        <taxon>Pseudomonadati</taxon>
        <taxon>Pseudomonadota</taxon>
        <taxon>Betaproteobacteria</taxon>
        <taxon>Burkholderiales</taxon>
        <taxon>Alcaligenaceae</taxon>
        <taxon>Mesopusillimonas</taxon>
    </lineage>
</organism>
<dbReference type="Pfam" id="PF08281">
    <property type="entry name" value="Sigma70_r4_2"/>
    <property type="match status" value="1"/>
</dbReference>
<feature type="domain" description="RNA polymerase sigma factor 70 region 4 type 2" evidence="1">
    <location>
        <begin position="1"/>
        <end position="47"/>
    </location>
</feature>
<protein>
    <submittedName>
        <fullName evidence="2">Sigma-70 region 4 domain-containing protein</fullName>
    </submittedName>
</protein>
<gene>
    <name evidence="2" type="ORF">H0484_01400</name>
</gene>
<reference evidence="2 3" key="1">
    <citation type="submission" date="2020-07" db="EMBL/GenBank/DDBJ databases">
        <title>Pusillimonas sp. nov., isolated from poultry manure in Taiwan.</title>
        <authorList>
            <person name="Lin S.-Y."/>
            <person name="Tang Y.-S."/>
            <person name="Young C.-C."/>
        </authorList>
    </citation>
    <scope>NUCLEOTIDE SEQUENCE [LARGE SCALE GENOMIC DNA]</scope>
    <source>
        <strain evidence="2 3">CC-YST705</strain>
    </source>
</reference>
<dbReference type="Gene3D" id="1.10.10.10">
    <property type="entry name" value="Winged helix-like DNA-binding domain superfamily/Winged helix DNA-binding domain"/>
    <property type="match status" value="1"/>
</dbReference>
<dbReference type="EMBL" id="JACDXW010000001">
    <property type="protein sequence ID" value="MCB5362410.1"/>
    <property type="molecule type" value="Genomic_DNA"/>
</dbReference>
<keyword evidence="3" id="KW-1185">Reference proteome</keyword>
<accession>A0ABS8C8Q8</accession>
<proteinExistence type="predicted"/>
<dbReference type="InterPro" id="IPR013249">
    <property type="entry name" value="RNA_pol_sigma70_r4_t2"/>
</dbReference>
<name>A0ABS8C8Q8_9BURK</name>
<dbReference type="InterPro" id="IPR013324">
    <property type="entry name" value="RNA_pol_sigma_r3/r4-like"/>
</dbReference>